<protein>
    <submittedName>
        <fullName evidence="3">GNAT family N-acetyltransferase</fullName>
    </submittedName>
</protein>
<dbReference type="SUPFAM" id="SSF55729">
    <property type="entry name" value="Acyl-CoA N-acyltransferases (Nat)"/>
    <property type="match status" value="1"/>
</dbReference>
<dbReference type="SUPFAM" id="SSF52540">
    <property type="entry name" value="P-loop containing nucleoside triphosphate hydrolases"/>
    <property type="match status" value="1"/>
</dbReference>
<dbReference type="Pfam" id="PF00583">
    <property type="entry name" value="Acetyltransf_1"/>
    <property type="match status" value="1"/>
</dbReference>
<sequence length="344" mass="37998">MTQHSDFGALTFRSADLNTHLEACIRFRADTFVCGFGSAERFYGEDGKGVESYVTWVKEKAAALPGSVVHVWDGEQIIGQIEMGLVPNIESVGYVNLFYLTPQYRGRGLGALLEAYAWKYLGALGCTSLRLSASPTNTPAWLFYQRNGWEDLGPRDDDPTVRKLQKHAKVKVSGDSQVINPDDYLETAFGREFTPERNKEAWAHAYERLSKQLAQAPAGVFVYLVMGVQGAGKSHWMSQNLGRLGHRAIAFDAALPARRHREKLLSIAREHGVPVIAIFVKASLEQALLRNASRAPDKRVPVEALKSVFSLIEPPTEAEGFLWVETIDGTRQPAVLQVPSAVSA</sequence>
<comment type="caution">
    <text evidence="3">The sequence shown here is derived from an EMBL/GenBank/DDBJ whole genome shotgun (WGS) entry which is preliminary data.</text>
</comment>
<dbReference type="PROSITE" id="PS51186">
    <property type="entry name" value="GNAT"/>
    <property type="match status" value="1"/>
</dbReference>
<dbReference type="InterPro" id="IPR016181">
    <property type="entry name" value="Acyl_CoA_acyltransferase"/>
</dbReference>
<dbReference type="CDD" id="cd04301">
    <property type="entry name" value="NAT_SF"/>
    <property type="match status" value="1"/>
</dbReference>
<dbReference type="EMBL" id="WIWI01000051">
    <property type="protein sequence ID" value="MQT91048.1"/>
    <property type="molecule type" value="Genomic_DNA"/>
</dbReference>
<dbReference type="InterPro" id="IPR027417">
    <property type="entry name" value="P-loop_NTPase"/>
</dbReference>
<proteinExistence type="predicted"/>
<reference evidence="3 4" key="1">
    <citation type="submission" date="2019-10" db="EMBL/GenBank/DDBJ databases">
        <title>Evaluation of single-gene subtyping targets for Pseudomonas.</title>
        <authorList>
            <person name="Reichler S.J."/>
            <person name="Orsi R.H."/>
            <person name="Wiedmann M."/>
            <person name="Martin N.H."/>
            <person name="Murphy S.I."/>
        </authorList>
    </citation>
    <scope>NUCLEOTIDE SEQUENCE [LARGE SCALE GENOMIC DNA]</scope>
    <source>
        <strain evidence="3 4">FSL R10-3254</strain>
    </source>
</reference>
<dbReference type="PANTHER" id="PTHR43877:SF2">
    <property type="entry name" value="AMINOALKYLPHOSPHONATE N-ACETYLTRANSFERASE-RELATED"/>
    <property type="match status" value="1"/>
</dbReference>
<dbReference type="Gene3D" id="3.40.50.300">
    <property type="entry name" value="P-loop containing nucleotide triphosphate hydrolases"/>
    <property type="match status" value="1"/>
</dbReference>
<gene>
    <name evidence="3" type="ORF">GHO39_18175</name>
</gene>
<dbReference type="Pfam" id="PF13671">
    <property type="entry name" value="AAA_33"/>
    <property type="match status" value="1"/>
</dbReference>
<evidence type="ECO:0000313" key="4">
    <source>
        <dbReference type="Proteomes" id="UP000489190"/>
    </source>
</evidence>
<evidence type="ECO:0000256" key="1">
    <source>
        <dbReference type="ARBA" id="ARBA00022679"/>
    </source>
</evidence>
<keyword evidence="2" id="KW-0012">Acyltransferase</keyword>
<dbReference type="InterPro" id="IPR050832">
    <property type="entry name" value="Bact_Acetyltransf"/>
</dbReference>
<dbReference type="Gene3D" id="3.40.630.30">
    <property type="match status" value="1"/>
</dbReference>
<organism evidence="3 4">
    <name type="scientific">Pseudomonas helleri</name>
    <dbReference type="NCBI Taxonomy" id="1608996"/>
    <lineage>
        <taxon>Bacteria</taxon>
        <taxon>Pseudomonadati</taxon>
        <taxon>Pseudomonadota</taxon>
        <taxon>Gammaproteobacteria</taxon>
        <taxon>Pseudomonadales</taxon>
        <taxon>Pseudomonadaceae</taxon>
        <taxon>Pseudomonas</taxon>
    </lineage>
</organism>
<dbReference type="AlphaFoldDB" id="A0A6A7YJ28"/>
<dbReference type="GO" id="GO:0016747">
    <property type="term" value="F:acyltransferase activity, transferring groups other than amino-acyl groups"/>
    <property type="evidence" value="ECO:0007669"/>
    <property type="project" value="InterPro"/>
</dbReference>
<accession>A0A6A7YJ28</accession>
<evidence type="ECO:0000256" key="2">
    <source>
        <dbReference type="ARBA" id="ARBA00023315"/>
    </source>
</evidence>
<dbReference type="Proteomes" id="UP000489190">
    <property type="component" value="Unassembled WGS sequence"/>
</dbReference>
<dbReference type="InterPro" id="IPR000182">
    <property type="entry name" value="GNAT_dom"/>
</dbReference>
<dbReference type="PANTHER" id="PTHR43877">
    <property type="entry name" value="AMINOALKYLPHOSPHONATE N-ACETYLTRANSFERASE-RELATED-RELATED"/>
    <property type="match status" value="1"/>
</dbReference>
<evidence type="ECO:0000313" key="3">
    <source>
        <dbReference type="EMBL" id="MQT91048.1"/>
    </source>
</evidence>
<name>A0A6A7YJ28_9PSED</name>
<keyword evidence="1 3" id="KW-0808">Transferase</keyword>